<feature type="region of interest" description="Disordered" evidence="5">
    <location>
        <begin position="1"/>
        <end position="37"/>
    </location>
</feature>
<dbReference type="InterPro" id="IPR038814">
    <property type="entry name" value="AIM11"/>
</dbReference>
<organism evidence="6 7">
    <name type="scientific">Viridothelium virens</name>
    <name type="common">Speckled blister lichen</name>
    <name type="synonym">Trypethelium virens</name>
    <dbReference type="NCBI Taxonomy" id="1048519"/>
    <lineage>
        <taxon>Eukaryota</taxon>
        <taxon>Fungi</taxon>
        <taxon>Dikarya</taxon>
        <taxon>Ascomycota</taxon>
        <taxon>Pezizomycotina</taxon>
        <taxon>Dothideomycetes</taxon>
        <taxon>Dothideomycetes incertae sedis</taxon>
        <taxon>Trypetheliales</taxon>
        <taxon>Trypetheliaceae</taxon>
        <taxon>Viridothelium</taxon>
    </lineage>
</organism>
<feature type="compositionally biased region" description="Polar residues" evidence="5">
    <location>
        <begin position="18"/>
        <end position="27"/>
    </location>
</feature>
<protein>
    <recommendedName>
        <fullName evidence="4">Altered inheritance of mitochondria protein 11</fullName>
    </recommendedName>
</protein>
<comment type="subcellular location">
    <subcellularLocation>
        <location evidence="4">Membrane</location>
        <topology evidence="4">Multi-pass membrane protein</topology>
    </subcellularLocation>
</comment>
<feature type="region of interest" description="Disordered" evidence="5">
    <location>
        <begin position="165"/>
        <end position="188"/>
    </location>
</feature>
<name>A0A6A6HD02_VIRVR</name>
<feature type="compositionally biased region" description="Polar residues" evidence="5">
    <location>
        <begin position="1"/>
        <end position="10"/>
    </location>
</feature>
<evidence type="ECO:0000313" key="6">
    <source>
        <dbReference type="EMBL" id="KAF2235373.1"/>
    </source>
</evidence>
<dbReference type="PANTHER" id="PTHR39136:SF1">
    <property type="entry name" value="ALTERED INHERITANCE OF MITOCHONDRIA PROTEIN 11"/>
    <property type="match status" value="1"/>
</dbReference>
<gene>
    <name evidence="4" type="primary">AIM11</name>
    <name evidence="6" type="ORF">EV356DRAFT_514454</name>
</gene>
<keyword evidence="1 4" id="KW-0812">Transmembrane</keyword>
<keyword evidence="3 4" id="KW-0472">Membrane</keyword>
<dbReference type="OrthoDB" id="3558022at2759"/>
<comment type="similarity">
    <text evidence="4">Belongs to the AIM11 family.</text>
</comment>
<dbReference type="EMBL" id="ML991792">
    <property type="protein sequence ID" value="KAF2235373.1"/>
    <property type="molecule type" value="Genomic_DNA"/>
</dbReference>
<dbReference type="PANTHER" id="PTHR39136">
    <property type="entry name" value="ALTERED INHERITANCE OF MITOCHONDRIA PROTEIN 11"/>
    <property type="match status" value="1"/>
</dbReference>
<evidence type="ECO:0000313" key="7">
    <source>
        <dbReference type="Proteomes" id="UP000800092"/>
    </source>
</evidence>
<reference evidence="6" key="1">
    <citation type="journal article" date="2020" name="Stud. Mycol.">
        <title>101 Dothideomycetes genomes: a test case for predicting lifestyles and emergence of pathogens.</title>
        <authorList>
            <person name="Haridas S."/>
            <person name="Albert R."/>
            <person name="Binder M."/>
            <person name="Bloem J."/>
            <person name="Labutti K."/>
            <person name="Salamov A."/>
            <person name="Andreopoulos B."/>
            <person name="Baker S."/>
            <person name="Barry K."/>
            <person name="Bills G."/>
            <person name="Bluhm B."/>
            <person name="Cannon C."/>
            <person name="Castanera R."/>
            <person name="Culley D."/>
            <person name="Daum C."/>
            <person name="Ezra D."/>
            <person name="Gonzalez J."/>
            <person name="Henrissat B."/>
            <person name="Kuo A."/>
            <person name="Liang C."/>
            <person name="Lipzen A."/>
            <person name="Lutzoni F."/>
            <person name="Magnuson J."/>
            <person name="Mondo S."/>
            <person name="Nolan M."/>
            <person name="Ohm R."/>
            <person name="Pangilinan J."/>
            <person name="Park H.-J."/>
            <person name="Ramirez L."/>
            <person name="Alfaro M."/>
            <person name="Sun H."/>
            <person name="Tritt A."/>
            <person name="Yoshinaga Y."/>
            <person name="Zwiers L.-H."/>
            <person name="Turgeon B."/>
            <person name="Goodwin S."/>
            <person name="Spatafora J."/>
            <person name="Crous P."/>
            <person name="Grigoriev I."/>
        </authorList>
    </citation>
    <scope>NUCLEOTIDE SEQUENCE</scope>
    <source>
        <strain evidence="6">Tuck. ex Michener</strain>
    </source>
</reference>
<dbReference type="GO" id="GO:0005739">
    <property type="term" value="C:mitochondrion"/>
    <property type="evidence" value="ECO:0007669"/>
    <property type="project" value="TreeGrafter"/>
</dbReference>
<dbReference type="AlphaFoldDB" id="A0A6A6HD02"/>
<accession>A0A6A6HD02</accession>
<keyword evidence="7" id="KW-1185">Reference proteome</keyword>
<evidence type="ECO:0000256" key="4">
    <source>
        <dbReference type="RuleBase" id="RU367098"/>
    </source>
</evidence>
<feature type="transmembrane region" description="Helical" evidence="4">
    <location>
        <begin position="47"/>
        <end position="64"/>
    </location>
</feature>
<dbReference type="GO" id="GO:0016020">
    <property type="term" value="C:membrane"/>
    <property type="evidence" value="ECO:0007669"/>
    <property type="project" value="UniProtKB-SubCell"/>
</dbReference>
<evidence type="ECO:0000256" key="1">
    <source>
        <dbReference type="ARBA" id="ARBA00022692"/>
    </source>
</evidence>
<evidence type="ECO:0000256" key="5">
    <source>
        <dbReference type="SAM" id="MobiDB-lite"/>
    </source>
</evidence>
<dbReference type="Proteomes" id="UP000800092">
    <property type="component" value="Unassembled WGS sequence"/>
</dbReference>
<proteinExistence type="inferred from homology"/>
<sequence>MAFVQRNSPPGTVLPESNRPSSTNSPDMSAETDTDRSLWSARSRHQLGLFLAGAGFCVMSALVTRRALLRRYIATIPPFYQPNSQPRHVNGSAEAAQALGLATLNVTSFAIMATGGTLWALDISNLAEMRRKMRGGLGIDESDNSDQEAEEKLEEWLAVILSRKQEEDGKKAASDVQQKKKPEQESSR</sequence>
<evidence type="ECO:0000256" key="3">
    <source>
        <dbReference type="ARBA" id="ARBA00023136"/>
    </source>
</evidence>
<evidence type="ECO:0000256" key="2">
    <source>
        <dbReference type="ARBA" id="ARBA00022989"/>
    </source>
</evidence>
<keyword evidence="2 4" id="KW-1133">Transmembrane helix</keyword>